<accession>A0A5B7JUY2</accession>
<name>A0A5B7JUY2_PORTR</name>
<evidence type="ECO:0000256" key="1">
    <source>
        <dbReference type="SAM" id="MobiDB-lite"/>
    </source>
</evidence>
<keyword evidence="4" id="KW-1185">Reference proteome</keyword>
<evidence type="ECO:0000313" key="4">
    <source>
        <dbReference type="Proteomes" id="UP000324222"/>
    </source>
</evidence>
<reference evidence="3 4" key="1">
    <citation type="submission" date="2019-05" db="EMBL/GenBank/DDBJ databases">
        <title>Another draft genome of Portunus trituberculatus and its Hox gene families provides insights of decapod evolution.</title>
        <authorList>
            <person name="Jeong J.-H."/>
            <person name="Song I."/>
            <person name="Kim S."/>
            <person name="Choi T."/>
            <person name="Kim D."/>
            <person name="Ryu S."/>
            <person name="Kim W."/>
        </authorList>
    </citation>
    <scope>NUCLEOTIDE SEQUENCE [LARGE SCALE GENOMIC DNA]</scope>
    <source>
        <tissue evidence="3">Muscle</tissue>
    </source>
</reference>
<evidence type="ECO:0000256" key="2">
    <source>
        <dbReference type="SAM" id="Phobius"/>
    </source>
</evidence>
<proteinExistence type="predicted"/>
<keyword evidence="2" id="KW-0472">Membrane</keyword>
<keyword evidence="2" id="KW-0812">Transmembrane</keyword>
<gene>
    <name evidence="3" type="ORF">E2C01_092240</name>
</gene>
<evidence type="ECO:0000313" key="3">
    <source>
        <dbReference type="EMBL" id="MPC96957.1"/>
    </source>
</evidence>
<protein>
    <submittedName>
        <fullName evidence="3">Uncharacterized protein</fullName>
    </submittedName>
</protein>
<dbReference type="Proteomes" id="UP000324222">
    <property type="component" value="Unassembled WGS sequence"/>
</dbReference>
<feature type="transmembrane region" description="Helical" evidence="2">
    <location>
        <begin position="100"/>
        <end position="117"/>
    </location>
</feature>
<feature type="region of interest" description="Disordered" evidence="1">
    <location>
        <begin position="72"/>
        <end position="91"/>
    </location>
</feature>
<keyword evidence="2" id="KW-1133">Transmembrane helix</keyword>
<sequence length="122" mass="13336">MGTEDINEEEIDITLKTPHLAKLTFGGRVTTDTRVHAWRFEFKLGGCTANHAAPCVGVPFSHFVCATLCSASVGTNSGDGGGGKNESGRGKQEEKRELQLLYHVLLALFIVYWSVLYKCSNM</sequence>
<organism evidence="3 4">
    <name type="scientific">Portunus trituberculatus</name>
    <name type="common">Swimming crab</name>
    <name type="synonym">Neptunus trituberculatus</name>
    <dbReference type="NCBI Taxonomy" id="210409"/>
    <lineage>
        <taxon>Eukaryota</taxon>
        <taxon>Metazoa</taxon>
        <taxon>Ecdysozoa</taxon>
        <taxon>Arthropoda</taxon>
        <taxon>Crustacea</taxon>
        <taxon>Multicrustacea</taxon>
        <taxon>Malacostraca</taxon>
        <taxon>Eumalacostraca</taxon>
        <taxon>Eucarida</taxon>
        <taxon>Decapoda</taxon>
        <taxon>Pleocyemata</taxon>
        <taxon>Brachyura</taxon>
        <taxon>Eubrachyura</taxon>
        <taxon>Portunoidea</taxon>
        <taxon>Portunidae</taxon>
        <taxon>Portuninae</taxon>
        <taxon>Portunus</taxon>
    </lineage>
</organism>
<dbReference type="EMBL" id="VSRR010108013">
    <property type="protein sequence ID" value="MPC96957.1"/>
    <property type="molecule type" value="Genomic_DNA"/>
</dbReference>
<dbReference type="AlphaFoldDB" id="A0A5B7JUY2"/>
<comment type="caution">
    <text evidence="3">The sequence shown here is derived from an EMBL/GenBank/DDBJ whole genome shotgun (WGS) entry which is preliminary data.</text>
</comment>